<comment type="subcellular location">
    <subcellularLocation>
        <location evidence="1">Cell membrane</location>
        <topology evidence="1">Multi-pass membrane protein</topology>
    </subcellularLocation>
</comment>
<dbReference type="PANTHER" id="PTHR45136">
    <property type="entry name" value="ABC TRANSPORTER DOMAIN-CONTAINING PROTEIN"/>
    <property type="match status" value="1"/>
</dbReference>
<keyword evidence="10" id="KW-0325">Glycoprotein</keyword>
<feature type="domain" description="ABC transporter" evidence="13">
    <location>
        <begin position="343"/>
        <end position="603"/>
    </location>
</feature>
<dbReference type="PaxDb" id="4081-Solyc07g018130.1.1"/>
<feature type="domain" description="ABC transporter" evidence="13">
    <location>
        <begin position="1031"/>
        <end position="1267"/>
    </location>
</feature>
<evidence type="ECO:0000313" key="15">
    <source>
        <dbReference type="EnsemblPlants" id="Solyc07g018130.2.1"/>
    </source>
</evidence>
<evidence type="ECO:0000256" key="10">
    <source>
        <dbReference type="ARBA" id="ARBA00023180"/>
    </source>
</evidence>
<dbReference type="AlphaFoldDB" id="A0A3Q7H699"/>
<dbReference type="Pfam" id="PF00664">
    <property type="entry name" value="ABC_membrane"/>
    <property type="match status" value="2"/>
</dbReference>
<proteinExistence type="inferred from homology"/>
<dbReference type="InterPro" id="IPR027417">
    <property type="entry name" value="P-loop_NTPase"/>
</dbReference>
<dbReference type="PROSITE" id="PS00211">
    <property type="entry name" value="ABC_TRANSPORTER_1"/>
    <property type="match status" value="2"/>
</dbReference>
<dbReference type="OrthoDB" id="6500128at2759"/>
<dbReference type="RefSeq" id="XP_025887693.1">
    <property type="nucleotide sequence ID" value="XM_026031908.2"/>
</dbReference>
<feature type="transmembrane region" description="Helical" evidence="12">
    <location>
        <begin position="64"/>
        <end position="84"/>
    </location>
</feature>
<evidence type="ECO:0000256" key="4">
    <source>
        <dbReference type="ARBA" id="ARBA00022692"/>
    </source>
</evidence>
<dbReference type="InParanoid" id="A0A3Q7H699"/>
<dbReference type="InterPro" id="IPR036640">
    <property type="entry name" value="ABC1_TM_sf"/>
</dbReference>
<evidence type="ECO:0000256" key="7">
    <source>
        <dbReference type="ARBA" id="ARBA00022840"/>
    </source>
</evidence>
<sequence>MGGKYGLFQYADGIDKLLMLLGSLGSIGDGLMTPLNMIILSSLIDDFGTADDSFSDKIVDEYALKLLYVAVGVGVSAFIEGFCWTRTAERQTSRIRKEYLKSVLRQEVGFLEKQDASSSTFQVISTISTDTHIIQDVIAEKIATCLAHLSAFVCGLIVAFFLSWRLALVSFPFSLGFVIPGVAFGSLLEKLAMKMKDTYGIAGSIVEQAISSIRTVYSYVGESQTVSRYSRALEESMKLGLKQGFTKGLLIGSMGMVYVAWSFESWAGSLLVANRGESGGRVFISAVSLVLGGLSCMAALPNLSIMIEAMAAASKIFELINRTPEIDSEDTKGRVLAYVRGDIEFKEVTFSYPARPEVQVLQNISLKVKSGKTVGIVGGSGSGKSTIISLLERFYDPVKGDIFLDGHKIKRLKLQWLRSQMGLVNQEPALFATSIKENILFGNEGASLEMVVEAAKASNAHEFIVSLPNGYNTHVRPKLINLLLFLLTSLKLVLIEFQVGQLGFQLSGGQKQRIAIARALIKEPRILLLDEATSALDAESERLVQEAIDQVSQGRTTIVVAHRLTTIRKVDNIIVLQSGIIVETGSHDKLMQISEGEGGVYFNMVKLQQSTSRNTTDSPYHYKEATSYLRRKYVNTPKSPFIARSSWQNSPGNPPFSPAISTTYVPSIQTYSFCDSDYEYSEMSNSTHQRPSTWRLFHMNAPEWNRALLGCLGAAMFGALQPAFAFCLGSVVSTYLINDSSKLKSEAKLYSLTFLTIGIISFFANLIQHYNFAVMGERLIKRLREEMLTSLLTFEVGWYDRDENTSAVICSKLSTDASMVRSLVGDRMSLLVQVLVSASIAFGLGLIISWRIAIVLISVQPFTITSFYSRSVVMKRMSETSQKAQNEGNQLASEAVINYRTITAFSSQDKMLSLYAETQKGPNKENVKQSWLSGIVLFFSLFLTAASVSLTFWYGGRLMKKNLVSAKHLFQVFFILLSTGKDIADAGSMSSDLARGGSAISSVFKILDMKSEIPPEDPQGIQVKNPIKGKIELKHVYFSYPTRPEQVIFHDMNLKVDAGKTVALVGSSGSGKSTIIGLIERFYDPTKGLVLIDDRDVKIYNLRSLRSQIALVSQEPTLFADTIRQNIAYGQEEATDSEIKKAAILANAHEFISSMKDGYETYCGERGVQLSGGQKQRIALARAIVRNPAILLLDEATSALDSVSENLVQEALEKIMVGRTCVVVAHRLSTIRKAGTIVVINNGKVVEQGSHLQLLDHGHNGAYFSLMKLQLGHTP</sequence>
<evidence type="ECO:0000256" key="8">
    <source>
        <dbReference type="ARBA" id="ARBA00022989"/>
    </source>
</evidence>
<feature type="transmembrane region" description="Helical" evidence="12">
    <location>
        <begin position="244"/>
        <end position="263"/>
    </location>
</feature>
<dbReference type="GeneID" id="101259952"/>
<feature type="transmembrane region" description="Helical" evidence="12">
    <location>
        <begin position="854"/>
        <end position="873"/>
    </location>
</feature>
<feature type="transmembrane region" description="Helical" evidence="12">
    <location>
        <begin position="20"/>
        <end position="44"/>
    </location>
</feature>
<keyword evidence="8 12" id="KW-1133">Transmembrane helix</keyword>
<dbReference type="GO" id="GO:0140359">
    <property type="term" value="F:ABC-type transporter activity"/>
    <property type="evidence" value="ECO:0007669"/>
    <property type="project" value="InterPro"/>
</dbReference>
<evidence type="ECO:0000256" key="1">
    <source>
        <dbReference type="ARBA" id="ARBA00004651"/>
    </source>
</evidence>
<dbReference type="PANTHER" id="PTHR45136:SF2">
    <property type="entry name" value="ABC TRANSPORTER DOMAIN-CONTAINING PROTEIN"/>
    <property type="match status" value="1"/>
</dbReference>
<dbReference type="Gramene" id="Solyc07g018130.2.1">
    <property type="protein sequence ID" value="Solyc07g018130.2.1"/>
    <property type="gene ID" value="Solyc07g018130.2"/>
</dbReference>
<dbReference type="GO" id="GO:0005886">
    <property type="term" value="C:plasma membrane"/>
    <property type="evidence" value="ECO:0007669"/>
    <property type="project" value="UniProtKB-SubCell"/>
</dbReference>
<feature type="transmembrane region" description="Helical" evidence="12">
    <location>
        <begin position="142"/>
        <end position="162"/>
    </location>
</feature>
<dbReference type="FunFam" id="3.40.50.300:FF:000066">
    <property type="entry name" value="ABC transporter B family member 1"/>
    <property type="match status" value="1"/>
</dbReference>
<dbReference type="Proteomes" id="UP000004994">
    <property type="component" value="Chromosome 7"/>
</dbReference>
<dbReference type="InterPro" id="IPR011527">
    <property type="entry name" value="ABC1_TM_dom"/>
</dbReference>
<evidence type="ECO:0000313" key="16">
    <source>
        <dbReference type="Proteomes" id="UP000004994"/>
    </source>
</evidence>
<dbReference type="GO" id="GO:0055085">
    <property type="term" value="P:transmembrane transport"/>
    <property type="evidence" value="ECO:0000318"/>
    <property type="project" value="GO_Central"/>
</dbReference>
<evidence type="ECO:0000256" key="11">
    <source>
        <dbReference type="ARBA" id="ARBA00062948"/>
    </source>
</evidence>
<dbReference type="GO" id="GO:0042626">
    <property type="term" value="F:ATPase-coupled transmembrane transporter activity"/>
    <property type="evidence" value="ECO:0000318"/>
    <property type="project" value="GO_Central"/>
</dbReference>
<dbReference type="EnsemblPlants" id="Solyc07g018130.2.1">
    <property type="protein sequence ID" value="Solyc07g018130.2.1"/>
    <property type="gene ID" value="Solyc07g018130.2"/>
</dbReference>
<dbReference type="PROSITE" id="PS50929">
    <property type="entry name" value="ABC_TM1F"/>
    <property type="match status" value="2"/>
</dbReference>
<dbReference type="GO" id="GO:0016887">
    <property type="term" value="F:ATP hydrolysis activity"/>
    <property type="evidence" value="ECO:0007669"/>
    <property type="project" value="InterPro"/>
</dbReference>
<evidence type="ECO:0000256" key="2">
    <source>
        <dbReference type="ARBA" id="ARBA00007577"/>
    </source>
</evidence>
<feature type="transmembrane region" description="Helical" evidence="12">
    <location>
        <begin position="931"/>
        <end position="954"/>
    </location>
</feature>
<dbReference type="Gene3D" id="3.40.50.300">
    <property type="entry name" value="P-loop containing nucleotide triphosphate hydrolases"/>
    <property type="match status" value="2"/>
</dbReference>
<comment type="similarity">
    <text evidence="2">Belongs to the ABC transporter superfamily. ABCB family. Multidrug resistance exporter (TC 3.A.1.201) subfamily.</text>
</comment>
<dbReference type="SMR" id="A0A3Q7H699"/>
<dbReference type="PROSITE" id="PS50893">
    <property type="entry name" value="ABC_TRANSPORTER_2"/>
    <property type="match status" value="2"/>
</dbReference>
<feature type="transmembrane region" description="Helical" evidence="12">
    <location>
        <begin position="168"/>
        <end position="188"/>
    </location>
</feature>
<dbReference type="Gene3D" id="1.20.1560.10">
    <property type="entry name" value="ABC transporter type 1, transmembrane domain"/>
    <property type="match status" value="2"/>
</dbReference>
<evidence type="ECO:0000259" key="13">
    <source>
        <dbReference type="PROSITE" id="PS50893"/>
    </source>
</evidence>
<feature type="domain" description="ABC transmembrane type-1" evidence="14">
    <location>
        <begin position="708"/>
        <end position="995"/>
    </location>
</feature>
<keyword evidence="3" id="KW-0813">Transport</keyword>
<keyword evidence="6" id="KW-0547">Nucleotide-binding</keyword>
<evidence type="ECO:0000256" key="6">
    <source>
        <dbReference type="ARBA" id="ARBA00022741"/>
    </source>
</evidence>
<keyword evidence="7" id="KW-0067">ATP-binding</keyword>
<dbReference type="OMA" id="QPAFAFC"/>
<name>A0A3Q7H699_SOLLC</name>
<evidence type="ECO:0000259" key="14">
    <source>
        <dbReference type="PROSITE" id="PS50929"/>
    </source>
</evidence>
<protein>
    <recommendedName>
        <fullName evidence="17">MDR-like ABC transporter</fullName>
    </recommendedName>
</protein>
<dbReference type="GO" id="GO:0016020">
    <property type="term" value="C:membrane"/>
    <property type="evidence" value="ECO:0000318"/>
    <property type="project" value="GO_Central"/>
</dbReference>
<dbReference type="InterPro" id="IPR003439">
    <property type="entry name" value="ABC_transporter-like_ATP-bd"/>
</dbReference>
<feature type="domain" description="ABC transmembrane type-1" evidence="14">
    <location>
        <begin position="20"/>
        <end position="309"/>
    </location>
</feature>
<keyword evidence="9 12" id="KW-0472">Membrane</keyword>
<feature type="transmembrane region" description="Helical" evidence="12">
    <location>
        <begin position="749"/>
        <end position="774"/>
    </location>
</feature>
<keyword evidence="5" id="KW-0677">Repeat</keyword>
<dbReference type="SMART" id="SM00382">
    <property type="entry name" value="AAA"/>
    <property type="match status" value="2"/>
</dbReference>
<keyword evidence="4 12" id="KW-0812">Transmembrane</keyword>
<dbReference type="KEGG" id="sly:101259952"/>
<dbReference type="InterPro" id="IPR017871">
    <property type="entry name" value="ABC_transporter-like_CS"/>
</dbReference>
<reference evidence="15" key="1">
    <citation type="journal article" date="2012" name="Nature">
        <title>The tomato genome sequence provides insights into fleshy fruit evolution.</title>
        <authorList>
            <consortium name="Tomato Genome Consortium"/>
        </authorList>
    </citation>
    <scope>NUCLEOTIDE SEQUENCE [LARGE SCALE GENOMIC DNA]</scope>
    <source>
        <strain evidence="15">cv. Heinz 1706</strain>
    </source>
</reference>
<dbReference type="FunFam" id="3.40.50.300:FF:000205">
    <property type="entry name" value="ABC transporter B family member 4"/>
    <property type="match status" value="1"/>
</dbReference>
<keyword evidence="16" id="KW-1185">Reference proteome</keyword>
<reference evidence="15" key="2">
    <citation type="submission" date="2019-01" db="UniProtKB">
        <authorList>
            <consortium name="EnsemblPlants"/>
        </authorList>
    </citation>
    <scope>IDENTIFICATION</scope>
    <source>
        <strain evidence="15">cv. Heinz 1706</strain>
    </source>
</reference>
<evidence type="ECO:0000256" key="5">
    <source>
        <dbReference type="ARBA" id="ARBA00022737"/>
    </source>
</evidence>
<evidence type="ECO:0008006" key="17">
    <source>
        <dbReference type="Google" id="ProtNLM"/>
    </source>
</evidence>
<accession>A0A3Q7H699</accession>
<dbReference type="SUPFAM" id="SSF90123">
    <property type="entry name" value="ABC transporter transmembrane region"/>
    <property type="match status" value="2"/>
</dbReference>
<dbReference type="CDD" id="cd18577">
    <property type="entry name" value="ABC_6TM_Pgp_ABCB1_D1_like"/>
    <property type="match status" value="1"/>
</dbReference>
<dbReference type="CDD" id="cd03249">
    <property type="entry name" value="ABC_MTABC3_MDL1_MDL2"/>
    <property type="match status" value="2"/>
</dbReference>
<dbReference type="Pfam" id="PF00005">
    <property type="entry name" value="ABC_tran"/>
    <property type="match status" value="2"/>
</dbReference>
<feature type="transmembrane region" description="Helical" evidence="12">
    <location>
        <begin position="707"/>
        <end position="737"/>
    </location>
</feature>
<comment type="subunit">
    <text evidence="11">Interacts with 1-naphthylphthalamic acid (NPA).</text>
</comment>
<organism evidence="15">
    <name type="scientific">Solanum lycopersicum</name>
    <name type="common">Tomato</name>
    <name type="synonym">Lycopersicon esculentum</name>
    <dbReference type="NCBI Taxonomy" id="4081"/>
    <lineage>
        <taxon>Eukaryota</taxon>
        <taxon>Viridiplantae</taxon>
        <taxon>Streptophyta</taxon>
        <taxon>Embryophyta</taxon>
        <taxon>Tracheophyta</taxon>
        <taxon>Spermatophyta</taxon>
        <taxon>Magnoliopsida</taxon>
        <taxon>eudicotyledons</taxon>
        <taxon>Gunneridae</taxon>
        <taxon>Pentapetalae</taxon>
        <taxon>asterids</taxon>
        <taxon>lamiids</taxon>
        <taxon>Solanales</taxon>
        <taxon>Solanaceae</taxon>
        <taxon>Solanoideae</taxon>
        <taxon>Solaneae</taxon>
        <taxon>Solanum</taxon>
        <taxon>Solanum subgen. Lycopersicon</taxon>
    </lineage>
</organism>
<dbReference type="CDD" id="cd18578">
    <property type="entry name" value="ABC_6TM_Pgp_ABCB1_D2_like"/>
    <property type="match status" value="1"/>
</dbReference>
<feature type="transmembrane region" description="Helical" evidence="12">
    <location>
        <begin position="828"/>
        <end position="848"/>
    </location>
</feature>
<dbReference type="GO" id="GO:0005524">
    <property type="term" value="F:ATP binding"/>
    <property type="evidence" value="ECO:0007669"/>
    <property type="project" value="UniProtKB-KW"/>
</dbReference>
<feature type="transmembrane region" description="Helical" evidence="12">
    <location>
        <begin position="283"/>
        <end position="305"/>
    </location>
</feature>
<dbReference type="InterPro" id="IPR003593">
    <property type="entry name" value="AAA+_ATPase"/>
</dbReference>
<evidence type="ECO:0000256" key="12">
    <source>
        <dbReference type="SAM" id="Phobius"/>
    </source>
</evidence>
<dbReference type="SUPFAM" id="SSF52540">
    <property type="entry name" value="P-loop containing nucleoside triphosphate hydrolases"/>
    <property type="match status" value="2"/>
</dbReference>
<evidence type="ECO:0000256" key="3">
    <source>
        <dbReference type="ARBA" id="ARBA00022448"/>
    </source>
</evidence>
<evidence type="ECO:0000256" key="9">
    <source>
        <dbReference type="ARBA" id="ARBA00023136"/>
    </source>
</evidence>
<gene>
    <name evidence="15" type="primary">ABCB11</name>
</gene>